<reference evidence="1" key="1">
    <citation type="submission" date="2022-03" db="EMBL/GenBank/DDBJ databases">
        <authorList>
            <person name="Sayadi A."/>
        </authorList>
    </citation>
    <scope>NUCLEOTIDE SEQUENCE</scope>
</reference>
<gene>
    <name evidence="1" type="ORF">ACAOBT_LOCUS7085</name>
</gene>
<dbReference type="EMBL" id="CAKOFQ010006739">
    <property type="protein sequence ID" value="CAH1966875.1"/>
    <property type="molecule type" value="Genomic_DNA"/>
</dbReference>
<evidence type="ECO:0000313" key="1">
    <source>
        <dbReference type="EMBL" id="CAH1966875.1"/>
    </source>
</evidence>
<dbReference type="OrthoDB" id="6779804at2759"/>
<proteinExistence type="predicted"/>
<organism evidence="1 2">
    <name type="scientific">Acanthoscelides obtectus</name>
    <name type="common">Bean weevil</name>
    <name type="synonym">Bruchus obtectus</name>
    <dbReference type="NCBI Taxonomy" id="200917"/>
    <lineage>
        <taxon>Eukaryota</taxon>
        <taxon>Metazoa</taxon>
        <taxon>Ecdysozoa</taxon>
        <taxon>Arthropoda</taxon>
        <taxon>Hexapoda</taxon>
        <taxon>Insecta</taxon>
        <taxon>Pterygota</taxon>
        <taxon>Neoptera</taxon>
        <taxon>Endopterygota</taxon>
        <taxon>Coleoptera</taxon>
        <taxon>Polyphaga</taxon>
        <taxon>Cucujiformia</taxon>
        <taxon>Chrysomeloidea</taxon>
        <taxon>Chrysomelidae</taxon>
        <taxon>Bruchinae</taxon>
        <taxon>Bruchini</taxon>
        <taxon>Acanthoscelides</taxon>
    </lineage>
</organism>
<dbReference type="AlphaFoldDB" id="A0A9P0KAL1"/>
<dbReference type="Proteomes" id="UP001152888">
    <property type="component" value="Unassembled WGS sequence"/>
</dbReference>
<keyword evidence="2" id="KW-1185">Reference proteome</keyword>
<accession>A0A9P0KAL1</accession>
<comment type="caution">
    <text evidence="1">The sequence shown here is derived from an EMBL/GenBank/DDBJ whole genome shotgun (WGS) entry which is preliminary data.</text>
</comment>
<sequence>MACSYEKKQERLLRLFEEVPTPSASEVEDNDQSLQGDNLETLEYDTKSKEDIPVTDDVQDHVTAQPATRVPCLIGKDGTRWKKHLGLKRNIRTRQENLYTQLPGPRGEVRKKHTFKEIWECFFTTKKIVEYTNIFIAMQSASRHL</sequence>
<evidence type="ECO:0000313" key="2">
    <source>
        <dbReference type="Proteomes" id="UP001152888"/>
    </source>
</evidence>
<protein>
    <submittedName>
        <fullName evidence="1">Uncharacterized protein</fullName>
    </submittedName>
</protein>
<name>A0A9P0KAL1_ACAOB</name>